<reference evidence="3" key="1">
    <citation type="submission" date="2019-07" db="EMBL/GenBank/DDBJ databases">
        <authorList>
            <person name="Alioto T."/>
            <person name="Alioto T."/>
            <person name="Gomez Garrido J."/>
        </authorList>
    </citation>
    <scope>NUCLEOTIDE SEQUENCE</scope>
</reference>
<sequence>MCEDVGLQHVYVPSGGYGKRGIRPKVKWKKAQGLMYKAQEPKAQGSRLRSQDSRLKDPKIKPHTPF</sequence>
<name>A0A5E4G5X3_PRUDU</name>
<dbReference type="EMBL" id="JAJFAZ020000007">
    <property type="protein sequence ID" value="KAI5316863.1"/>
    <property type="molecule type" value="Genomic_DNA"/>
</dbReference>
<reference evidence="4" key="2">
    <citation type="journal article" date="2020" name="Plant J.">
        <title>Transposons played a major role in the diversification between the closely related almond and peach genomes: results from the almond genome sequence.</title>
        <authorList>
            <person name="Alioto T."/>
            <person name="Alexiou K.G."/>
            <person name="Bardil A."/>
            <person name="Barteri F."/>
            <person name="Castanera R."/>
            <person name="Cruz F."/>
            <person name="Dhingra A."/>
            <person name="Duval H."/>
            <person name="Fernandez I Marti A."/>
            <person name="Frias L."/>
            <person name="Galan B."/>
            <person name="Garcia J.L."/>
            <person name="Howad W."/>
            <person name="Gomez-Garrido J."/>
            <person name="Gut M."/>
            <person name="Julca I."/>
            <person name="Morata J."/>
            <person name="Puigdomenech P."/>
            <person name="Ribeca P."/>
            <person name="Rubio Cabetas M.J."/>
            <person name="Vlasova A."/>
            <person name="Wirthensohn M."/>
            <person name="Garcia-Mas J."/>
            <person name="Gabaldon T."/>
            <person name="Casacuberta J.M."/>
            <person name="Arus P."/>
        </authorList>
    </citation>
    <scope>NUCLEOTIDE SEQUENCE [LARGE SCALE GENOMIC DNA]</scope>
    <source>
        <strain evidence="4">cv. Texas</strain>
    </source>
</reference>
<dbReference type="Proteomes" id="UP001054821">
    <property type="component" value="Chromosome 7"/>
</dbReference>
<proteinExistence type="predicted"/>
<dbReference type="EMBL" id="CABIKO010000371">
    <property type="protein sequence ID" value="VVA35116.1"/>
    <property type="molecule type" value="Genomic_DNA"/>
</dbReference>
<dbReference type="Proteomes" id="UP000327085">
    <property type="component" value="Chromosome 7"/>
</dbReference>
<dbReference type="InParanoid" id="A0A5E4G5X3"/>
<feature type="region of interest" description="Disordered" evidence="1">
    <location>
        <begin position="35"/>
        <end position="66"/>
    </location>
</feature>
<dbReference type="Gramene" id="VVA35116">
    <property type="protein sequence ID" value="VVA35116"/>
    <property type="gene ID" value="Prudul26B022397"/>
</dbReference>
<evidence type="ECO:0000313" key="2">
    <source>
        <dbReference type="EMBL" id="KAI5316863.1"/>
    </source>
</evidence>
<dbReference type="AlphaFoldDB" id="A0A5E4G5X3"/>
<evidence type="ECO:0000313" key="4">
    <source>
        <dbReference type="Proteomes" id="UP000327085"/>
    </source>
</evidence>
<evidence type="ECO:0000313" key="5">
    <source>
        <dbReference type="Proteomes" id="UP001054821"/>
    </source>
</evidence>
<evidence type="ECO:0000256" key="1">
    <source>
        <dbReference type="SAM" id="MobiDB-lite"/>
    </source>
</evidence>
<accession>A0A5E4G5X3</accession>
<organism evidence="3 4">
    <name type="scientific">Prunus dulcis</name>
    <name type="common">Almond</name>
    <name type="synonym">Amygdalus dulcis</name>
    <dbReference type="NCBI Taxonomy" id="3755"/>
    <lineage>
        <taxon>Eukaryota</taxon>
        <taxon>Viridiplantae</taxon>
        <taxon>Streptophyta</taxon>
        <taxon>Embryophyta</taxon>
        <taxon>Tracheophyta</taxon>
        <taxon>Spermatophyta</taxon>
        <taxon>Magnoliopsida</taxon>
        <taxon>eudicotyledons</taxon>
        <taxon>Gunneridae</taxon>
        <taxon>Pentapetalae</taxon>
        <taxon>rosids</taxon>
        <taxon>fabids</taxon>
        <taxon>Rosales</taxon>
        <taxon>Rosaceae</taxon>
        <taxon>Amygdaloideae</taxon>
        <taxon>Amygdaleae</taxon>
        <taxon>Prunus</taxon>
    </lineage>
</organism>
<feature type="compositionally biased region" description="Basic and acidic residues" evidence="1">
    <location>
        <begin position="49"/>
        <end position="60"/>
    </location>
</feature>
<protein>
    <submittedName>
        <fullName evidence="3">Uncharacterized protein</fullName>
    </submittedName>
</protein>
<gene>
    <name evidence="3" type="ORF">ALMOND_2B022397</name>
    <name evidence="2" type="ORF">L3X38_036570</name>
</gene>
<evidence type="ECO:0000313" key="3">
    <source>
        <dbReference type="EMBL" id="VVA35116.1"/>
    </source>
</evidence>
<keyword evidence="5" id="KW-1185">Reference proteome</keyword>
<reference evidence="2 5" key="3">
    <citation type="journal article" date="2022" name="G3 (Bethesda)">
        <title>Whole-genome sequence and methylome profiling of the almond [Prunus dulcis (Mill.) D.A. Webb] cultivar 'Nonpareil'.</title>
        <authorList>
            <person name="D'Amico-Willman K.M."/>
            <person name="Ouma W.Z."/>
            <person name="Meulia T."/>
            <person name="Sideli G.M."/>
            <person name="Gradziel T.M."/>
            <person name="Fresnedo-Ramirez J."/>
        </authorList>
    </citation>
    <scope>NUCLEOTIDE SEQUENCE [LARGE SCALE GENOMIC DNA]</scope>
    <source>
        <strain evidence="2">Clone GOH B32 T37-40</strain>
    </source>
</reference>